<evidence type="ECO:0000313" key="2">
    <source>
        <dbReference type="EMBL" id="QHT33344.1"/>
    </source>
</evidence>
<keyword evidence="1" id="KW-0812">Transmembrane</keyword>
<protein>
    <submittedName>
        <fullName evidence="2">Uncharacterized protein</fullName>
    </submittedName>
</protein>
<organism evidence="2">
    <name type="scientific">viral metagenome</name>
    <dbReference type="NCBI Taxonomy" id="1070528"/>
    <lineage>
        <taxon>unclassified sequences</taxon>
        <taxon>metagenomes</taxon>
        <taxon>organismal metagenomes</taxon>
    </lineage>
</organism>
<keyword evidence="1" id="KW-0472">Membrane</keyword>
<dbReference type="EMBL" id="MN738964">
    <property type="protein sequence ID" value="QHT33344.1"/>
    <property type="molecule type" value="Genomic_DNA"/>
</dbReference>
<proteinExistence type="predicted"/>
<feature type="transmembrane region" description="Helical" evidence="1">
    <location>
        <begin position="110"/>
        <end position="134"/>
    </location>
</feature>
<reference evidence="2" key="1">
    <citation type="journal article" date="2020" name="Nature">
        <title>Giant virus diversity and host interactions through global metagenomics.</title>
        <authorList>
            <person name="Schulz F."/>
            <person name="Roux S."/>
            <person name="Paez-Espino D."/>
            <person name="Jungbluth S."/>
            <person name="Walsh D.A."/>
            <person name="Denef V.J."/>
            <person name="McMahon K.D."/>
            <person name="Konstantinidis K.T."/>
            <person name="Eloe-Fadrosh E.A."/>
            <person name="Kyrpides N.C."/>
            <person name="Woyke T."/>
        </authorList>
    </citation>
    <scope>NUCLEOTIDE SEQUENCE</scope>
    <source>
        <strain evidence="2">GVMAG-M-3300009161-34</strain>
    </source>
</reference>
<feature type="transmembrane region" description="Helical" evidence="1">
    <location>
        <begin position="188"/>
        <end position="206"/>
    </location>
</feature>
<sequence>MRRSAPFRRIIFIILIRYNIKKKGLRYITVDYYNLYTIKDMDKDMDNLEKKDEPAVADKPVTSHTSYKNEKNLKMMEDNIIRRTCHYLYDKFNLKEVQESTMYRHIHDTFIFLICVIVLFNNKLSHLAVIFLIVSMDAFSIVVLHRCPLTDLERKYIKRSSCDDRDELLNSIGVSYDCDHEYEKQVELLINVWLMVAGKCMCIIALKMLNIKLFNFNNIYSN</sequence>
<keyword evidence="1" id="KW-1133">Transmembrane helix</keyword>
<evidence type="ECO:0000256" key="1">
    <source>
        <dbReference type="SAM" id="Phobius"/>
    </source>
</evidence>
<dbReference type="AlphaFoldDB" id="A0A6C0EVZ2"/>
<name>A0A6C0EVZ2_9ZZZZ</name>
<accession>A0A6C0EVZ2</accession>